<dbReference type="PROSITE" id="PS51074">
    <property type="entry name" value="DPH_MB"/>
    <property type="match status" value="2"/>
</dbReference>
<gene>
    <name evidence="5" type="ORF">NEMVEDRAFT_v1g219543</name>
</gene>
<protein>
    <recommendedName>
        <fullName evidence="4">DPH-type MB domain-containing protein</fullName>
    </recommendedName>
</protein>
<evidence type="ECO:0000313" key="6">
    <source>
        <dbReference type="Proteomes" id="UP000001593"/>
    </source>
</evidence>
<proteinExistence type="predicted"/>
<dbReference type="EMBL" id="DS469925">
    <property type="protein sequence ID" value="EDO31219.1"/>
    <property type="molecule type" value="Genomic_DNA"/>
</dbReference>
<dbReference type="InParanoid" id="A7SYK2"/>
<organism evidence="5 6">
    <name type="scientific">Nematostella vectensis</name>
    <name type="common">Starlet sea anemone</name>
    <dbReference type="NCBI Taxonomy" id="45351"/>
    <lineage>
        <taxon>Eukaryota</taxon>
        <taxon>Metazoa</taxon>
        <taxon>Cnidaria</taxon>
        <taxon>Anthozoa</taxon>
        <taxon>Hexacorallia</taxon>
        <taxon>Actiniaria</taxon>
        <taxon>Edwardsiidae</taxon>
        <taxon>Nematostella</taxon>
    </lineage>
</organism>
<dbReference type="PANTHER" id="PTHR45255:SF1">
    <property type="entry name" value="DNAJ HOMOLOG SUBFAMILY C MEMBER 24"/>
    <property type="match status" value="1"/>
</dbReference>
<keyword evidence="1" id="KW-0479">Metal-binding</keyword>
<sequence length="159" mass="17523">MEENDDGSYSSPCRCGGEYVITNAHLQSGQSMVCCTTCTLSIRVLYAVFHPDKLDAAQTEKSQAVKEFHAISEAWNVLSNSELKSKYDKGITGLYFTWENDSALNLKWLNGSYSSPCRCGGEYVITNAHLQSGQSMVCCTTCTLSIRVLYAVVSEEEDS</sequence>
<dbReference type="InterPro" id="IPR007872">
    <property type="entry name" value="DPH_MB_dom"/>
</dbReference>
<dbReference type="PhylomeDB" id="A7SYK2"/>
<dbReference type="InterPro" id="IPR036671">
    <property type="entry name" value="DPH_MB_sf"/>
</dbReference>
<dbReference type="InterPro" id="IPR036869">
    <property type="entry name" value="J_dom_sf"/>
</dbReference>
<dbReference type="GO" id="GO:0046872">
    <property type="term" value="F:metal ion binding"/>
    <property type="evidence" value="ECO:0007669"/>
    <property type="project" value="UniProtKB-KW"/>
</dbReference>
<evidence type="ECO:0000313" key="5">
    <source>
        <dbReference type="EMBL" id="EDO31219.1"/>
    </source>
</evidence>
<name>A7SYK2_NEMVE</name>
<dbReference type="PANTHER" id="PTHR45255">
    <property type="entry name" value="DNAJ HOMOLOG SUBFAMILY C MEMBER 24"/>
    <property type="match status" value="1"/>
</dbReference>
<dbReference type="FunFam" id="3.10.660.10:FF:000015">
    <property type="entry name" value="Predicted protein"/>
    <property type="match status" value="2"/>
</dbReference>
<dbReference type="Pfam" id="PF05207">
    <property type="entry name" value="Zn_ribbon_CSL"/>
    <property type="match status" value="2"/>
</dbReference>
<evidence type="ECO:0000256" key="3">
    <source>
        <dbReference type="ARBA" id="ARBA00023004"/>
    </source>
</evidence>
<feature type="domain" description="DPH-type MB" evidence="4">
    <location>
        <begin position="1"/>
        <end position="47"/>
    </location>
</feature>
<feature type="domain" description="DPH-type MB" evidence="4">
    <location>
        <begin position="112"/>
        <end position="151"/>
    </location>
</feature>
<dbReference type="HOGENOM" id="CLU_1662871_0_0_1"/>
<keyword evidence="2" id="KW-0862">Zinc</keyword>
<keyword evidence="6" id="KW-1185">Reference proteome</keyword>
<evidence type="ECO:0000256" key="2">
    <source>
        <dbReference type="ARBA" id="ARBA00022833"/>
    </source>
</evidence>
<dbReference type="PROSITE" id="PS00636">
    <property type="entry name" value="DNAJ_1"/>
    <property type="match status" value="1"/>
</dbReference>
<evidence type="ECO:0000256" key="1">
    <source>
        <dbReference type="ARBA" id="ARBA00022723"/>
    </source>
</evidence>
<dbReference type="SUPFAM" id="SSF144217">
    <property type="entry name" value="CSL zinc finger"/>
    <property type="match status" value="2"/>
</dbReference>
<keyword evidence="3" id="KW-0408">Iron</keyword>
<dbReference type="Gene3D" id="1.10.287.110">
    <property type="entry name" value="DnaJ domain"/>
    <property type="match status" value="1"/>
</dbReference>
<evidence type="ECO:0000259" key="4">
    <source>
        <dbReference type="PROSITE" id="PS51074"/>
    </source>
</evidence>
<dbReference type="SUPFAM" id="SSF46565">
    <property type="entry name" value="Chaperone J-domain"/>
    <property type="match status" value="1"/>
</dbReference>
<dbReference type="Proteomes" id="UP000001593">
    <property type="component" value="Unassembled WGS sequence"/>
</dbReference>
<accession>A7SYK2</accession>
<reference evidence="5 6" key="1">
    <citation type="journal article" date="2007" name="Science">
        <title>Sea anemone genome reveals ancestral eumetazoan gene repertoire and genomic organization.</title>
        <authorList>
            <person name="Putnam N.H."/>
            <person name="Srivastava M."/>
            <person name="Hellsten U."/>
            <person name="Dirks B."/>
            <person name="Chapman J."/>
            <person name="Salamov A."/>
            <person name="Terry A."/>
            <person name="Shapiro H."/>
            <person name="Lindquist E."/>
            <person name="Kapitonov V.V."/>
            <person name="Jurka J."/>
            <person name="Genikhovich G."/>
            <person name="Grigoriev I.V."/>
            <person name="Lucas S.M."/>
            <person name="Steele R.E."/>
            <person name="Finnerty J.R."/>
            <person name="Technau U."/>
            <person name="Martindale M.Q."/>
            <person name="Rokhsar D.S."/>
        </authorList>
    </citation>
    <scope>NUCLEOTIDE SEQUENCE [LARGE SCALE GENOMIC DNA]</scope>
    <source>
        <strain evidence="6">CH2 X CH6</strain>
    </source>
</reference>
<dbReference type="STRING" id="45351.A7SYK2"/>
<dbReference type="Gene3D" id="3.10.660.10">
    <property type="entry name" value="DPH Zinc finger"/>
    <property type="match status" value="2"/>
</dbReference>
<dbReference type="InterPro" id="IPR018253">
    <property type="entry name" value="DnaJ_domain_CS"/>
</dbReference>
<dbReference type="AlphaFoldDB" id="A7SYK2"/>